<evidence type="ECO:0000313" key="6">
    <source>
        <dbReference type="Proteomes" id="UP000001955"/>
    </source>
</evidence>
<dbReference type="InterPro" id="IPR003715">
    <property type="entry name" value="Poly_export_N"/>
</dbReference>
<dbReference type="KEGG" id="ebt:EBL_c05230"/>
<dbReference type="RefSeq" id="WP_014715788.1">
    <property type="nucleotide sequence ID" value="NC_017910.1"/>
</dbReference>
<name>I2B545_SHIBC</name>
<reference evidence="5 6" key="1">
    <citation type="journal article" date="2012" name="J. Bacteriol.">
        <title>Complete genome sequence of the B12-producing Shimwellia blattae strain DSM 4481, isolated from a cockroach.</title>
        <authorList>
            <person name="Brzuszkiewicz E."/>
            <person name="Waschkowitz T."/>
            <person name="Wiezer A."/>
            <person name="Daniel R."/>
        </authorList>
    </citation>
    <scope>NUCLEOTIDE SEQUENCE [LARGE SCALE GENOMIC DNA]</scope>
    <source>
        <strain evidence="6">ATCC 29907 / DSM 4481 / JCM 1650 / NBRC 105725 / CDC 9005-74</strain>
    </source>
</reference>
<dbReference type="Gene3D" id="3.30.1950.10">
    <property type="entry name" value="wza like domain"/>
    <property type="match status" value="1"/>
</dbReference>
<dbReference type="Pfam" id="PF10531">
    <property type="entry name" value="SLBB"/>
    <property type="match status" value="1"/>
</dbReference>
<dbReference type="STRING" id="630626.EBL_c05230"/>
<dbReference type="Proteomes" id="UP000001955">
    <property type="component" value="Chromosome"/>
</dbReference>
<gene>
    <name evidence="5" type="ordered locus">EBL_c05230</name>
</gene>
<evidence type="ECO:0000259" key="3">
    <source>
        <dbReference type="Pfam" id="PF02563"/>
    </source>
</evidence>
<dbReference type="PROSITE" id="PS51257">
    <property type="entry name" value="PROKAR_LIPOPROTEIN"/>
    <property type="match status" value="1"/>
</dbReference>
<dbReference type="Pfam" id="PF02563">
    <property type="entry name" value="Poly_export"/>
    <property type="match status" value="1"/>
</dbReference>
<dbReference type="PANTHER" id="PTHR33619">
    <property type="entry name" value="POLYSACCHARIDE EXPORT PROTEIN GFCE-RELATED"/>
    <property type="match status" value="1"/>
</dbReference>
<dbReference type="GO" id="GO:0015159">
    <property type="term" value="F:polysaccharide transmembrane transporter activity"/>
    <property type="evidence" value="ECO:0007669"/>
    <property type="project" value="InterPro"/>
</dbReference>
<organism evidence="5 6">
    <name type="scientific">Shimwellia blattae (strain ATCC 29907 / DSM 4481 / JCM 1650 / NBRC 105725 / CDC 9005-74)</name>
    <name type="common">Escherichia blattae</name>
    <dbReference type="NCBI Taxonomy" id="630626"/>
    <lineage>
        <taxon>Bacteria</taxon>
        <taxon>Pseudomonadati</taxon>
        <taxon>Pseudomonadota</taxon>
        <taxon>Gammaproteobacteria</taxon>
        <taxon>Enterobacterales</taxon>
        <taxon>Enterobacteriaceae</taxon>
        <taxon>Shimwellia</taxon>
    </lineage>
</organism>
<dbReference type="AlphaFoldDB" id="I2B545"/>
<evidence type="ECO:0000256" key="2">
    <source>
        <dbReference type="SAM" id="SignalP"/>
    </source>
</evidence>
<dbReference type="PANTHER" id="PTHR33619:SF3">
    <property type="entry name" value="POLYSACCHARIDE EXPORT PROTEIN GFCE-RELATED"/>
    <property type="match status" value="1"/>
</dbReference>
<dbReference type="eggNOG" id="COG1596">
    <property type="taxonomic scope" value="Bacteria"/>
</dbReference>
<evidence type="ECO:0000256" key="1">
    <source>
        <dbReference type="ARBA" id="ARBA00022729"/>
    </source>
</evidence>
<dbReference type="PATRIC" id="fig|630626.3.peg.516"/>
<dbReference type="InterPro" id="IPR049712">
    <property type="entry name" value="Poly_export"/>
</dbReference>
<dbReference type="OrthoDB" id="9808948at2"/>
<evidence type="ECO:0000259" key="4">
    <source>
        <dbReference type="Pfam" id="PF10531"/>
    </source>
</evidence>
<keyword evidence="6" id="KW-1185">Reference proteome</keyword>
<dbReference type="HOGENOM" id="CLU_038343_5_3_6"/>
<feature type="chain" id="PRO_5003655127" evidence="2">
    <location>
        <begin position="18"/>
        <end position="185"/>
    </location>
</feature>
<feature type="signal peptide" evidence="2">
    <location>
        <begin position="1"/>
        <end position="17"/>
    </location>
</feature>
<dbReference type="EMBL" id="CP001560">
    <property type="protein sequence ID" value="AFJ45649.1"/>
    <property type="molecule type" value="Genomic_DNA"/>
</dbReference>
<protein>
    <submittedName>
        <fullName evidence="5">Polysaccharide export-related protein</fullName>
    </submittedName>
</protein>
<dbReference type="InterPro" id="IPR019554">
    <property type="entry name" value="Soluble_ligand-bd"/>
</dbReference>
<proteinExistence type="predicted"/>
<keyword evidence="1 2" id="KW-0732">Signal</keyword>
<accession>I2B545</accession>
<evidence type="ECO:0000313" key="5">
    <source>
        <dbReference type="EMBL" id="AFJ45649.1"/>
    </source>
</evidence>
<sequence>MKIIKLCALLVLSFVFAGCNSSPPALQDVPETTSRGYSLGAGDTVSIVVYGEPEMTMHFIIDKSGAINFPYIGPLVLKGKTPEQVSDELTTRLRGEYLSKPMVTVSIVAFRKFYISGEVKNPNGYAYEPGLTVGRAIALAGGFTDRADRSDISIQRAGEGELPGSVGSGYAVHPGDIVTIGMGFF</sequence>
<feature type="domain" description="Soluble ligand binding" evidence="4">
    <location>
        <begin position="112"/>
        <end position="158"/>
    </location>
</feature>
<feature type="domain" description="Polysaccharide export protein N-terminal" evidence="3">
    <location>
        <begin position="33"/>
        <end position="107"/>
    </location>
</feature>